<feature type="compositionally biased region" description="Low complexity" evidence="7">
    <location>
        <begin position="595"/>
        <end position="607"/>
    </location>
</feature>
<evidence type="ECO:0000256" key="2">
    <source>
        <dbReference type="ARBA" id="ARBA00009765"/>
    </source>
</evidence>
<protein>
    <submittedName>
        <fullName evidence="9">Cora-domain-containing protein</fullName>
    </submittedName>
</protein>
<feature type="region of interest" description="Disordered" evidence="7">
    <location>
        <begin position="23"/>
        <end position="54"/>
    </location>
</feature>
<dbReference type="InterPro" id="IPR002523">
    <property type="entry name" value="MgTranspt_CorA/ZnTranspt_ZntB"/>
</dbReference>
<evidence type="ECO:0000256" key="5">
    <source>
        <dbReference type="ARBA" id="ARBA00023136"/>
    </source>
</evidence>
<evidence type="ECO:0000313" key="10">
    <source>
        <dbReference type="Proteomes" id="UP000095085"/>
    </source>
</evidence>
<feature type="region of interest" description="Disordered" evidence="7">
    <location>
        <begin position="261"/>
        <end position="284"/>
    </location>
</feature>
<dbReference type="GeneID" id="30998411"/>
<feature type="region of interest" description="Disordered" evidence="7">
    <location>
        <begin position="589"/>
        <end position="614"/>
    </location>
</feature>
<keyword evidence="5 8" id="KW-0472">Membrane</keyword>
<feature type="transmembrane region" description="Helical" evidence="8">
    <location>
        <begin position="905"/>
        <end position="928"/>
    </location>
</feature>
<dbReference type="Proteomes" id="UP000095085">
    <property type="component" value="Unassembled WGS sequence"/>
</dbReference>
<organism evidence="9 10">
    <name type="scientific">Hyphopichia burtonii NRRL Y-1933</name>
    <dbReference type="NCBI Taxonomy" id="984485"/>
    <lineage>
        <taxon>Eukaryota</taxon>
        <taxon>Fungi</taxon>
        <taxon>Dikarya</taxon>
        <taxon>Ascomycota</taxon>
        <taxon>Saccharomycotina</taxon>
        <taxon>Pichiomycetes</taxon>
        <taxon>Debaryomycetaceae</taxon>
        <taxon>Hyphopichia</taxon>
    </lineage>
</organism>
<keyword evidence="6" id="KW-0175">Coiled coil</keyword>
<dbReference type="Pfam" id="PF01544">
    <property type="entry name" value="CorA"/>
    <property type="match status" value="1"/>
</dbReference>
<dbReference type="PANTHER" id="PTHR21535:SF51">
    <property type="entry name" value="MANGANESE RESISTANCE PROTEIN MNR2"/>
    <property type="match status" value="1"/>
</dbReference>
<accession>A0A1E4RCW9</accession>
<dbReference type="CDD" id="cd12829">
    <property type="entry name" value="Alr1p-like"/>
    <property type="match status" value="1"/>
</dbReference>
<feature type="region of interest" description="Disordered" evidence="7">
    <location>
        <begin position="144"/>
        <end position="164"/>
    </location>
</feature>
<dbReference type="SUPFAM" id="SSF144083">
    <property type="entry name" value="Magnesium transport protein CorA, transmembrane region"/>
    <property type="match status" value="1"/>
</dbReference>
<proteinExistence type="inferred from homology"/>
<feature type="compositionally biased region" description="Low complexity" evidence="7">
    <location>
        <begin position="44"/>
        <end position="54"/>
    </location>
</feature>
<dbReference type="SUPFAM" id="SSF143865">
    <property type="entry name" value="CorA soluble domain-like"/>
    <property type="match status" value="1"/>
</dbReference>
<dbReference type="InterPro" id="IPR044089">
    <property type="entry name" value="Alr1-like"/>
</dbReference>
<dbReference type="Gene3D" id="3.30.460.20">
    <property type="entry name" value="CorA soluble domain-like"/>
    <property type="match status" value="1"/>
</dbReference>
<evidence type="ECO:0000313" key="9">
    <source>
        <dbReference type="EMBL" id="ODV65097.1"/>
    </source>
</evidence>
<dbReference type="RefSeq" id="XP_020074164.1">
    <property type="nucleotide sequence ID" value="XM_020223862.1"/>
</dbReference>
<evidence type="ECO:0000256" key="7">
    <source>
        <dbReference type="SAM" id="MobiDB-lite"/>
    </source>
</evidence>
<evidence type="ECO:0000256" key="4">
    <source>
        <dbReference type="ARBA" id="ARBA00022989"/>
    </source>
</evidence>
<sequence length="967" mass="109873">SNSGINLSAYIDHRMHDDLAHIHSSPARSRPFNTDSNIPRNKRSAVSSSNVGNNSARQAIYEKRASLPLTNQNLQGLLSQSNGNDLPYRYNSNRAERSAYGSVLLDMDQYTKEQRNLASNQTWHEPFHDGQSYNGSNEDLLSINSLEFGGSNPSSDHSSDSTSLDDVCFPDYYDHEMDSEGNKQSNYRWPDLQVMQEFVNQELEEYGDDHNESNHERDQQNVNFHYPLAHTVHSGSNDEPRSPFLHTPLLNNTQVNEVESLETTNNSFRIRPQPIQPWEKSKEHVQTILSNSQYQTPNQHKHQHADKSPQKPQVDSSLCRFTYFREDLQKTIHSPTISGLLAKDGSNKFQDGSVSLQKKWGDGLNAQNDDILEETNLTLKDLFMPSFYSQKNGFSSATSTSFNNNNVSSNRINSLTGLNNASRVSNQKQGTAMENKNISLAAPGVPGTATATGSLVASNSNDINVNPFWLDVLDPTEEEMKVLSKTFGIHPLTTEDIFLGEAREKVELFKSYYFICFTSFDIVYERRKQRAKEQEKKFNKLQEMYDRLDNSGASGHESVFGGNERKSKIWSTFSRLLWRSRDNYKSNVSHDYHGSSNNRSKSSSSTRTKTKKIREGELSPLNMYMIVFRDAVITFHFSATPHPINVRRRARLLKDYLTVSSDWICYALIDDITDSFAPMIESIEEEVNQIEDAILKMHSGDTDSEEESDSEEEESDDEYQEKRNKVRHNSDHIFYRRKRSKSTVDGNFNTPRLGKPGRSGSSVTSRKSKKSSKSSSTKSTSSKILGWKRKGDMLRRIGECRKRVMSVLRLLGSKADVIKGFSKRFSEQLEATTLWNSNGAYINRSSNGLQPKSDIGMYLGDIQDHIVTMVQSLNHYEKLLARFHSNYLAQINIDMTKVNNDTNDVLGKITILGTIVLPINVVTGLWGMNCIVPGQDYEGLAWFFSIVFCMFLFSVFAYYYAKRVYGL</sequence>
<dbReference type="AlphaFoldDB" id="A0A1E4RCW9"/>
<dbReference type="GO" id="GO:0015095">
    <property type="term" value="F:magnesium ion transmembrane transporter activity"/>
    <property type="evidence" value="ECO:0007669"/>
    <property type="project" value="InterPro"/>
</dbReference>
<dbReference type="Gene3D" id="1.20.58.340">
    <property type="entry name" value="Magnesium transport protein CorA, transmembrane region"/>
    <property type="match status" value="3"/>
</dbReference>
<feature type="compositionally biased region" description="Acidic residues" evidence="7">
    <location>
        <begin position="702"/>
        <end position="719"/>
    </location>
</feature>
<feature type="region of interest" description="Disordered" evidence="7">
    <location>
        <begin position="699"/>
        <end position="783"/>
    </location>
</feature>
<dbReference type="STRING" id="984485.A0A1E4RCW9"/>
<dbReference type="InterPro" id="IPR045863">
    <property type="entry name" value="CorA_TM1_TM2"/>
</dbReference>
<comment type="similarity">
    <text evidence="2">Belongs to the CorA metal ion transporter (MIT) (TC 1.A.35) family.</text>
</comment>
<evidence type="ECO:0000256" key="6">
    <source>
        <dbReference type="SAM" id="Coils"/>
    </source>
</evidence>
<reference evidence="10" key="1">
    <citation type="submission" date="2016-05" db="EMBL/GenBank/DDBJ databases">
        <title>Comparative genomics of biotechnologically important yeasts.</title>
        <authorList>
            <consortium name="DOE Joint Genome Institute"/>
            <person name="Riley R."/>
            <person name="Haridas S."/>
            <person name="Wolfe K.H."/>
            <person name="Lopes M.R."/>
            <person name="Hittinger C.T."/>
            <person name="Goker M."/>
            <person name="Salamov A."/>
            <person name="Wisecaver J."/>
            <person name="Long T.M."/>
            <person name="Aerts A.L."/>
            <person name="Barry K."/>
            <person name="Choi C."/>
            <person name="Clum A."/>
            <person name="Coughlan A.Y."/>
            <person name="Deshpande S."/>
            <person name="Douglass A.P."/>
            <person name="Hanson S.J."/>
            <person name="Klenk H.-P."/>
            <person name="Labutti K."/>
            <person name="Lapidus A."/>
            <person name="Lindquist E."/>
            <person name="Lipzen A."/>
            <person name="Meier-Kolthoff J.P."/>
            <person name="Ohm R.A."/>
            <person name="Otillar R.P."/>
            <person name="Pangilinan J."/>
            <person name="Peng Y."/>
            <person name="Rokas A."/>
            <person name="Rosa C.A."/>
            <person name="Scheuner C."/>
            <person name="Sibirny A.A."/>
            <person name="Slot J.C."/>
            <person name="Stielow J.B."/>
            <person name="Sun H."/>
            <person name="Kurtzman C.P."/>
            <person name="Blackwell M."/>
            <person name="Grigoriev I.V."/>
            <person name="Jeffries T.W."/>
        </authorList>
    </citation>
    <scope>NUCLEOTIDE SEQUENCE [LARGE SCALE GENOMIC DNA]</scope>
    <source>
        <strain evidence="10">NRRL Y-1933</strain>
    </source>
</reference>
<feature type="compositionally biased region" description="Basic and acidic residues" evidence="7">
    <location>
        <begin position="720"/>
        <end position="734"/>
    </location>
</feature>
<name>A0A1E4RCW9_9ASCO</name>
<dbReference type="GO" id="GO:1990816">
    <property type="term" value="C:vacuole-mitochondrion membrane contact site"/>
    <property type="evidence" value="ECO:0007669"/>
    <property type="project" value="EnsemblFungi"/>
</dbReference>
<dbReference type="OrthoDB" id="29879at2759"/>
<feature type="compositionally biased region" description="Low complexity" evidence="7">
    <location>
        <begin position="773"/>
        <end position="783"/>
    </location>
</feature>
<evidence type="ECO:0000256" key="1">
    <source>
        <dbReference type="ARBA" id="ARBA00004141"/>
    </source>
</evidence>
<gene>
    <name evidence="9" type="ORF">HYPBUDRAFT_90354</name>
</gene>
<dbReference type="FunFam" id="1.20.58.340:FF:000008">
    <property type="entry name" value="CorA family metal ion transporter"/>
    <property type="match status" value="1"/>
</dbReference>
<feature type="non-terminal residue" evidence="9">
    <location>
        <position position="1"/>
    </location>
</feature>
<feature type="transmembrane region" description="Helical" evidence="8">
    <location>
        <begin position="940"/>
        <end position="961"/>
    </location>
</feature>
<feature type="coiled-coil region" evidence="6">
    <location>
        <begin position="524"/>
        <end position="551"/>
    </location>
</feature>
<evidence type="ECO:0000256" key="8">
    <source>
        <dbReference type="SAM" id="Phobius"/>
    </source>
</evidence>
<dbReference type="GO" id="GO:0000329">
    <property type="term" value="C:fungal-type vacuole membrane"/>
    <property type="evidence" value="ECO:0007669"/>
    <property type="project" value="EnsemblFungi"/>
</dbReference>
<feature type="compositionally biased region" description="Low complexity" evidence="7">
    <location>
        <begin position="151"/>
        <end position="164"/>
    </location>
</feature>
<dbReference type="InterPro" id="IPR045861">
    <property type="entry name" value="CorA_cytoplasmic_dom"/>
</dbReference>
<keyword evidence="3 8" id="KW-0812">Transmembrane</keyword>
<dbReference type="EMBL" id="KV454545">
    <property type="protein sequence ID" value="ODV65097.1"/>
    <property type="molecule type" value="Genomic_DNA"/>
</dbReference>
<evidence type="ECO:0000256" key="3">
    <source>
        <dbReference type="ARBA" id="ARBA00022692"/>
    </source>
</evidence>
<feature type="non-terminal residue" evidence="9">
    <location>
        <position position="967"/>
    </location>
</feature>
<dbReference type="PANTHER" id="PTHR21535">
    <property type="entry name" value="MAGNESIUM AND COBALT TRANSPORT PROTEIN/MITOCHONDRIAL IMPORT INNER MEMBRANE TRANSLOCASE SUBUNIT TIM8"/>
    <property type="match status" value="1"/>
</dbReference>
<keyword evidence="10" id="KW-1185">Reference proteome</keyword>
<comment type="subcellular location">
    <subcellularLocation>
        <location evidence="1">Membrane</location>
        <topology evidence="1">Multi-pass membrane protein</topology>
    </subcellularLocation>
</comment>
<dbReference type="GO" id="GO:0010961">
    <property type="term" value="P:intracellular magnesium ion homeostasis"/>
    <property type="evidence" value="ECO:0007669"/>
    <property type="project" value="EnsemblFungi"/>
</dbReference>
<feature type="region of interest" description="Disordered" evidence="7">
    <location>
        <begin position="294"/>
        <end position="313"/>
    </location>
</feature>
<keyword evidence="4 8" id="KW-1133">Transmembrane helix</keyword>